<dbReference type="InterPro" id="IPR006571">
    <property type="entry name" value="TLDc_dom"/>
</dbReference>
<sequence>MGNSSSAAHPVAGGALSHPGIEARFNDLAEGESNVPINTIAKVLSAPRCGDFGKMLVNVFPLTHDEPVVDLIKYRQLVNHVLVLAHENAAVRRCEIMLTCLGFTGDKTVDHEGLVKLFTVALYLAMAANDVTVDESDDSALEVASRVIKGMALTVIEGTKTDNLTPAEAESFIAHHFPRCFNGAFKWIELQYVPATAHAPEQQNLYAFTTVGAFCLDMYLQSASWRLLYCSSHHGQSVNRFQHHAYQYRGPSLLLILTKDEHLYTVAVDQEWRDDRSAAWGGPACRIIRLEPSVHISRDHAVKVYSNTKTRGQAHGFGFGARPDEEEEATLWLNADLSSGFTKLHHDQPIGLRSSFEVAKIEVWGCGGDMALSAQDRERARDELVAAHRRKAQRPQAADWHDGVDRTILHMGGALKLDDQVTIDLKTARDAPHDPAPQ</sequence>
<organism evidence="2 3">
    <name type="scientific">Monosiga brevicollis</name>
    <name type="common">Choanoflagellate</name>
    <dbReference type="NCBI Taxonomy" id="81824"/>
    <lineage>
        <taxon>Eukaryota</taxon>
        <taxon>Choanoflagellata</taxon>
        <taxon>Craspedida</taxon>
        <taxon>Salpingoecidae</taxon>
        <taxon>Monosiga</taxon>
    </lineage>
</organism>
<dbReference type="InParanoid" id="A9UQ32"/>
<evidence type="ECO:0000313" key="2">
    <source>
        <dbReference type="EMBL" id="EDQ92526.1"/>
    </source>
</evidence>
<evidence type="ECO:0000313" key="3">
    <source>
        <dbReference type="Proteomes" id="UP000001357"/>
    </source>
</evidence>
<name>A9UQ32_MONBE</name>
<keyword evidence="3" id="KW-1185">Reference proteome</keyword>
<gene>
    <name evidence="2" type="ORF">MONBRDRAFT_35585</name>
</gene>
<dbReference type="PROSITE" id="PS51886">
    <property type="entry name" value="TLDC"/>
    <property type="match status" value="1"/>
</dbReference>
<dbReference type="AlphaFoldDB" id="A9UQ32"/>
<evidence type="ECO:0000259" key="1">
    <source>
        <dbReference type="PROSITE" id="PS51886"/>
    </source>
</evidence>
<dbReference type="PANTHER" id="PTHR23354">
    <property type="entry name" value="NUCLEOLAR PROTEIN 7/ESTROGEN RECEPTOR COACTIVATOR-RELATED"/>
    <property type="match status" value="1"/>
</dbReference>
<accession>A9UQ32</accession>
<protein>
    <recommendedName>
        <fullName evidence="1">TLDc domain-containing protein</fullName>
    </recommendedName>
</protein>
<dbReference type="RefSeq" id="XP_001742288.1">
    <property type="nucleotide sequence ID" value="XM_001742236.1"/>
</dbReference>
<dbReference type="PANTHER" id="PTHR23354:SF108">
    <property type="entry name" value="RE10231P"/>
    <property type="match status" value="1"/>
</dbReference>
<dbReference type="Pfam" id="PF07534">
    <property type="entry name" value="TLD"/>
    <property type="match status" value="1"/>
</dbReference>
<feature type="domain" description="TLDc" evidence="1">
    <location>
        <begin position="201"/>
        <end position="367"/>
    </location>
</feature>
<dbReference type="SMART" id="SM00584">
    <property type="entry name" value="TLDc"/>
    <property type="match status" value="1"/>
</dbReference>
<dbReference type="EMBL" id="CH991543">
    <property type="protein sequence ID" value="EDQ92526.1"/>
    <property type="molecule type" value="Genomic_DNA"/>
</dbReference>
<dbReference type="eggNOG" id="KOG4636">
    <property type="taxonomic scope" value="Eukaryota"/>
</dbReference>
<dbReference type="KEGG" id="mbr:MONBRDRAFT_35585"/>
<reference evidence="2 3" key="1">
    <citation type="journal article" date="2008" name="Nature">
        <title>The genome of the choanoflagellate Monosiga brevicollis and the origin of metazoans.</title>
        <authorList>
            <consortium name="JGI Sequencing"/>
            <person name="King N."/>
            <person name="Westbrook M.J."/>
            <person name="Young S.L."/>
            <person name="Kuo A."/>
            <person name="Abedin M."/>
            <person name="Chapman J."/>
            <person name="Fairclough S."/>
            <person name="Hellsten U."/>
            <person name="Isogai Y."/>
            <person name="Letunic I."/>
            <person name="Marr M."/>
            <person name="Pincus D."/>
            <person name="Putnam N."/>
            <person name="Rokas A."/>
            <person name="Wright K.J."/>
            <person name="Zuzow R."/>
            <person name="Dirks W."/>
            <person name="Good M."/>
            <person name="Goodstein D."/>
            <person name="Lemons D."/>
            <person name="Li W."/>
            <person name="Lyons J.B."/>
            <person name="Morris A."/>
            <person name="Nichols S."/>
            <person name="Richter D.J."/>
            <person name="Salamov A."/>
            <person name="Bork P."/>
            <person name="Lim W.A."/>
            <person name="Manning G."/>
            <person name="Miller W.T."/>
            <person name="McGinnis W."/>
            <person name="Shapiro H."/>
            <person name="Tjian R."/>
            <person name="Grigoriev I.V."/>
            <person name="Rokhsar D."/>
        </authorList>
    </citation>
    <scope>NUCLEOTIDE SEQUENCE [LARGE SCALE GENOMIC DNA]</scope>
    <source>
        <strain evidence="3">MX1 / ATCC 50154</strain>
    </source>
</reference>
<dbReference type="Proteomes" id="UP000001357">
    <property type="component" value="Unassembled WGS sequence"/>
</dbReference>
<dbReference type="GeneID" id="5887322"/>
<proteinExistence type="predicted"/>